<name>A0ABD0SPX5_LOXSC</name>
<dbReference type="EMBL" id="JBEDNZ010000019">
    <property type="protein sequence ID" value="KAL0820501.1"/>
    <property type="molecule type" value="Genomic_DNA"/>
</dbReference>
<dbReference type="PANTHER" id="PTHR13143:SF6">
    <property type="entry name" value="TETRATRICOPEPTIDE REPEAT PROTEIN 19, MITOCHONDRIAL"/>
    <property type="match status" value="1"/>
</dbReference>
<comment type="caution">
    <text evidence="7">The sequence shown here is derived from an EMBL/GenBank/DDBJ whole genome shotgun (WGS) entry which is preliminary data.</text>
</comment>
<accession>A0ABD0SPX5</accession>
<dbReference type="Proteomes" id="UP001549921">
    <property type="component" value="Unassembled WGS sequence"/>
</dbReference>
<evidence type="ECO:0000256" key="1">
    <source>
        <dbReference type="ARBA" id="ARBA00004173"/>
    </source>
</evidence>
<dbReference type="AlphaFoldDB" id="A0ABD0SPX5"/>
<dbReference type="PANTHER" id="PTHR13143">
    <property type="entry name" value="TETRATRICOPEPTIDE REPEAT PROTEIN 19"/>
    <property type="match status" value="1"/>
</dbReference>
<proteinExistence type="inferred from homology"/>
<evidence type="ECO:0000256" key="4">
    <source>
        <dbReference type="ARBA" id="ARBA00022803"/>
    </source>
</evidence>
<dbReference type="InterPro" id="IPR019734">
    <property type="entry name" value="TPR_rpt"/>
</dbReference>
<evidence type="ECO:0000256" key="3">
    <source>
        <dbReference type="ARBA" id="ARBA00022737"/>
    </source>
</evidence>
<dbReference type="Pfam" id="PF13181">
    <property type="entry name" value="TPR_8"/>
    <property type="match status" value="1"/>
</dbReference>
<dbReference type="SUPFAM" id="SSF48452">
    <property type="entry name" value="TPR-like"/>
    <property type="match status" value="1"/>
</dbReference>
<keyword evidence="6" id="KW-0496">Mitochondrion</keyword>
<keyword evidence="4" id="KW-0802">TPR repeat</keyword>
<dbReference type="GO" id="GO:0005739">
    <property type="term" value="C:mitochondrion"/>
    <property type="evidence" value="ECO:0007669"/>
    <property type="project" value="UniProtKB-SubCell"/>
</dbReference>
<evidence type="ECO:0008006" key="9">
    <source>
        <dbReference type="Google" id="ProtNLM"/>
    </source>
</evidence>
<evidence type="ECO:0000313" key="8">
    <source>
        <dbReference type="Proteomes" id="UP001549921"/>
    </source>
</evidence>
<organism evidence="7 8">
    <name type="scientific">Loxostege sticticalis</name>
    <name type="common">Beet webworm moth</name>
    <dbReference type="NCBI Taxonomy" id="481309"/>
    <lineage>
        <taxon>Eukaryota</taxon>
        <taxon>Metazoa</taxon>
        <taxon>Ecdysozoa</taxon>
        <taxon>Arthropoda</taxon>
        <taxon>Hexapoda</taxon>
        <taxon>Insecta</taxon>
        <taxon>Pterygota</taxon>
        <taxon>Neoptera</taxon>
        <taxon>Endopterygota</taxon>
        <taxon>Lepidoptera</taxon>
        <taxon>Glossata</taxon>
        <taxon>Ditrysia</taxon>
        <taxon>Pyraloidea</taxon>
        <taxon>Crambidae</taxon>
        <taxon>Pyraustinae</taxon>
        <taxon>Loxostege</taxon>
    </lineage>
</organism>
<reference evidence="7 8" key="1">
    <citation type="submission" date="2024-06" db="EMBL/GenBank/DDBJ databases">
        <title>A chromosome-level genome assembly of beet webworm, Loxostege sticticalis.</title>
        <authorList>
            <person name="Zhang Y."/>
        </authorList>
    </citation>
    <scope>NUCLEOTIDE SEQUENCE [LARGE SCALE GENOMIC DNA]</scope>
    <source>
        <strain evidence="7">AQ028</strain>
        <tissue evidence="7">Male pupae</tissue>
    </source>
</reference>
<dbReference type="InterPro" id="IPR011990">
    <property type="entry name" value="TPR-like_helical_dom_sf"/>
</dbReference>
<evidence type="ECO:0000256" key="6">
    <source>
        <dbReference type="ARBA" id="ARBA00023128"/>
    </source>
</evidence>
<gene>
    <name evidence="7" type="ORF">ABMA28_006360</name>
</gene>
<evidence type="ECO:0000256" key="2">
    <source>
        <dbReference type="ARBA" id="ARBA00008219"/>
    </source>
</evidence>
<dbReference type="Gene3D" id="1.25.40.10">
    <property type="entry name" value="Tetratricopeptide repeat domain"/>
    <property type="match status" value="2"/>
</dbReference>
<dbReference type="InterPro" id="IPR040395">
    <property type="entry name" value="TTC19"/>
</dbReference>
<evidence type="ECO:0000256" key="5">
    <source>
        <dbReference type="ARBA" id="ARBA00022946"/>
    </source>
</evidence>
<comment type="similarity">
    <text evidence="2">Belongs to the TTC19 family.</text>
</comment>
<protein>
    <recommendedName>
        <fullName evidence="9">Tetratricopeptide repeat protein 19 homolog, mitochondrial</fullName>
    </recommendedName>
</protein>
<keyword evidence="5" id="KW-0809">Transit peptide</keyword>
<evidence type="ECO:0000313" key="7">
    <source>
        <dbReference type="EMBL" id="KAL0820501.1"/>
    </source>
</evidence>
<comment type="subcellular location">
    <subcellularLocation>
        <location evidence="1">Mitochondrion</location>
    </subcellularLocation>
</comment>
<sequence length="327" mass="37433">MSNKFRFLCNRLFRIRSNFKLPPVTVSRSFSGQPKTSAIPVTVGFSLFTWLGFQKKLSSEDELIHTIKHCVLFIQRGEHEKAEQLLHVALRQAQQLRHELGITYIYDVMANLALEREQLDKAKQLFVSVAQRIMADGATEDDPRVVHISSKLARISHLKKEYTTAQLGYDWCLEKLRAAMQYGADDATKKLLAMTEDWYGRLFIDCDQNEQGLNLMISSLKWMREVADVEQEHIVIQLNDIGTVCDRLGKADESISYFKEAIELGKNLNMDDIGAMYVNLGRAYLKKSLIDEARKSCGYGWKLGSMSKNDDIKREAESCLQEVKKHS</sequence>
<keyword evidence="3" id="KW-0677">Repeat</keyword>